<dbReference type="RefSeq" id="WP_221409617.1">
    <property type="nucleotide sequence ID" value="NZ_QREG01000045.1"/>
</dbReference>
<reference evidence="1 2" key="1">
    <citation type="submission" date="2018-07" db="EMBL/GenBank/DDBJ databases">
        <title>Genomic Encyclopedia of Type Strains, Phase IV (KMG-IV): sequencing the most valuable type-strain genomes for metagenomic binning, comparative biology and taxonomic classification.</title>
        <authorList>
            <person name="Goeker M."/>
        </authorList>
    </citation>
    <scope>NUCLEOTIDE SEQUENCE [LARGE SCALE GENOMIC DNA]</scope>
    <source>
        <strain evidence="1 2">DSM 4134</strain>
    </source>
</reference>
<accession>A0A3D9KVI2</accession>
<keyword evidence="2" id="KW-1185">Reference proteome</keyword>
<organism evidence="1 2">
    <name type="scientific">Marinoscillum furvescens DSM 4134</name>
    <dbReference type="NCBI Taxonomy" id="1122208"/>
    <lineage>
        <taxon>Bacteria</taxon>
        <taxon>Pseudomonadati</taxon>
        <taxon>Bacteroidota</taxon>
        <taxon>Cytophagia</taxon>
        <taxon>Cytophagales</taxon>
        <taxon>Reichenbachiellaceae</taxon>
        <taxon>Marinoscillum</taxon>
    </lineage>
</organism>
<proteinExistence type="predicted"/>
<name>A0A3D9KVI2_MARFU</name>
<dbReference type="EMBL" id="QREG01000045">
    <property type="protein sequence ID" value="RED91375.1"/>
    <property type="molecule type" value="Genomic_DNA"/>
</dbReference>
<dbReference type="Proteomes" id="UP000256779">
    <property type="component" value="Unassembled WGS sequence"/>
</dbReference>
<evidence type="ECO:0000313" key="2">
    <source>
        <dbReference type="Proteomes" id="UP000256779"/>
    </source>
</evidence>
<evidence type="ECO:0000313" key="1">
    <source>
        <dbReference type="EMBL" id="RED91375.1"/>
    </source>
</evidence>
<dbReference type="AlphaFoldDB" id="A0A3D9KVI2"/>
<gene>
    <name evidence="1" type="ORF">C7460_1453</name>
</gene>
<comment type="caution">
    <text evidence="1">The sequence shown here is derived from an EMBL/GenBank/DDBJ whole genome shotgun (WGS) entry which is preliminary data.</text>
</comment>
<protein>
    <submittedName>
        <fullName evidence="1">Uncharacterized protein</fullName>
    </submittedName>
</protein>
<sequence>MLNDRQMTRYQMLLSVQTFLNQHQAIWSGVPILSQVKTSLDDLVLGVHENLKTAGKDVKGLTTQKNQLKEHLAEKTAVLSGALAAYAALSNQPDLEAQATIHKSDIARAKDAELPPRIQAFVELLQANVTHLADYGITEPQINDLMTSLDDFRELIGQPRLKQSAARSAKKEASTLIDEALDLLNNSLDRIMIRFKFSDTNFYDSYTRARVIVD</sequence>